<sequence length="95" mass="10322">MATGKIIVIANQKGGVAKTSTVRNLSYSLAELGKRVLAVDFDRCRRMSRFWMKTGSGQAAGKAGIGIGVRPARMPNYNLEVMCIGKTPFRCLLCI</sequence>
<keyword evidence="2" id="KW-0378">Hydrolase</keyword>
<dbReference type="AlphaFoldDB" id="A0A1E3A144"/>
<name>A0A1E3A144_9FIRM</name>
<accession>A0A1E3A144</accession>
<evidence type="ECO:0000313" key="2">
    <source>
        <dbReference type="EMBL" id="ODM02369.1"/>
    </source>
</evidence>
<comment type="caution">
    <text evidence="2">The sequence shown here is derived from an EMBL/GenBank/DDBJ whole genome shotgun (WGS) entry which is preliminary data.</text>
</comment>
<feature type="domain" description="AAA" evidence="1">
    <location>
        <begin position="5"/>
        <end position="44"/>
    </location>
</feature>
<dbReference type="Gene3D" id="3.40.50.300">
    <property type="entry name" value="P-loop containing nucleotide triphosphate hydrolases"/>
    <property type="match status" value="1"/>
</dbReference>
<organism evidence="2 3">
    <name type="scientific">Eisenbergiella tayi</name>
    <dbReference type="NCBI Taxonomy" id="1432052"/>
    <lineage>
        <taxon>Bacteria</taxon>
        <taxon>Bacillati</taxon>
        <taxon>Bacillota</taxon>
        <taxon>Clostridia</taxon>
        <taxon>Lachnospirales</taxon>
        <taxon>Lachnospiraceae</taxon>
        <taxon>Eisenbergiella</taxon>
    </lineage>
</organism>
<dbReference type="Pfam" id="PF13614">
    <property type="entry name" value="AAA_31"/>
    <property type="match status" value="1"/>
</dbReference>
<dbReference type="CDD" id="cd02042">
    <property type="entry name" value="ParAB_family"/>
    <property type="match status" value="1"/>
</dbReference>
<dbReference type="InterPro" id="IPR027417">
    <property type="entry name" value="P-loop_NTPase"/>
</dbReference>
<dbReference type="GO" id="GO:0016787">
    <property type="term" value="F:hydrolase activity"/>
    <property type="evidence" value="ECO:0007669"/>
    <property type="project" value="UniProtKB-KW"/>
</dbReference>
<dbReference type="SUPFAM" id="SSF52540">
    <property type="entry name" value="P-loop containing nucleoside triphosphate hydrolases"/>
    <property type="match status" value="1"/>
</dbReference>
<gene>
    <name evidence="2" type="primary">soj_3</name>
    <name evidence="2" type="ORF">BEI61_05531</name>
</gene>
<proteinExistence type="predicted"/>
<protein>
    <submittedName>
        <fullName evidence="2">Sporulation initiation inhibitor protein Soj</fullName>
        <ecNumber evidence="2">3.6.-.-</ecNumber>
    </submittedName>
</protein>
<evidence type="ECO:0000313" key="3">
    <source>
        <dbReference type="Proteomes" id="UP000094067"/>
    </source>
</evidence>
<dbReference type="Proteomes" id="UP000094067">
    <property type="component" value="Unassembled WGS sequence"/>
</dbReference>
<dbReference type="EC" id="3.6.-.-" evidence="2"/>
<dbReference type="PANTHER" id="PTHR13696">
    <property type="entry name" value="P-LOOP CONTAINING NUCLEOSIDE TRIPHOSPHATE HYDROLASE"/>
    <property type="match status" value="1"/>
</dbReference>
<evidence type="ECO:0000259" key="1">
    <source>
        <dbReference type="Pfam" id="PF13614"/>
    </source>
</evidence>
<dbReference type="EMBL" id="MCGH01000004">
    <property type="protein sequence ID" value="ODM02369.1"/>
    <property type="molecule type" value="Genomic_DNA"/>
</dbReference>
<dbReference type="InterPro" id="IPR050678">
    <property type="entry name" value="DNA_Partitioning_ATPase"/>
</dbReference>
<reference evidence="2 3" key="1">
    <citation type="submission" date="2016-07" db="EMBL/GenBank/DDBJ databases">
        <title>Characterization of isolates of Eisenbergiella tayi derived from blood cultures, using whole genome sequencing.</title>
        <authorList>
            <person name="Burdz T."/>
            <person name="Wiebe D."/>
            <person name="Huynh C."/>
            <person name="Bernard K."/>
        </authorList>
    </citation>
    <scope>NUCLEOTIDE SEQUENCE [LARGE SCALE GENOMIC DNA]</scope>
    <source>
        <strain evidence="2 3">NML 110608</strain>
    </source>
</reference>
<dbReference type="PANTHER" id="PTHR13696:SF52">
    <property type="entry name" value="PARA FAMILY PROTEIN CT_582"/>
    <property type="match status" value="1"/>
</dbReference>
<dbReference type="InterPro" id="IPR025669">
    <property type="entry name" value="AAA_dom"/>
</dbReference>